<dbReference type="RefSeq" id="WP_036017128.1">
    <property type="nucleotide sequence ID" value="NZ_CAADJA010000002.1"/>
</dbReference>
<keyword evidence="1" id="KW-0812">Transmembrane</keyword>
<evidence type="ECO:0000313" key="2">
    <source>
        <dbReference type="EMBL" id="VFS47366.1"/>
    </source>
</evidence>
<evidence type="ECO:0000256" key="1">
    <source>
        <dbReference type="SAM" id="Phobius"/>
    </source>
</evidence>
<keyword evidence="1" id="KW-0472">Membrane</keyword>
<accession>A0A484ZHZ7</accession>
<protein>
    <submittedName>
        <fullName evidence="2">Uncharacterized protein</fullName>
    </submittedName>
</protein>
<reference evidence="2 3" key="1">
    <citation type="submission" date="2019-03" db="EMBL/GenBank/DDBJ databases">
        <authorList>
            <consortium name="Pathogen Informatics"/>
        </authorList>
    </citation>
    <scope>NUCLEOTIDE SEQUENCE [LARGE SCALE GENOMIC DNA]</scope>
    <source>
        <strain evidence="2 3">NCTC12282</strain>
    </source>
</reference>
<sequence>MKSRTGGFITLSGVHGLTRSALVSQDVITLSAHDYSPRHPYCDVMARSEKRSGIDSEFSEKEGAMRIIVWDVLMSGFVVLAIAVVVPVPWLLASSRGAMSGFDTHSAGCGPTGARMLSVAPPIPTSLTALWLMPRPRAHDHCPPKADVVRVA</sequence>
<gene>
    <name evidence="2" type="ORF">NCTC12282_02301</name>
</gene>
<name>A0A484ZHZ7_9GAMM</name>
<dbReference type="Proteomes" id="UP000373449">
    <property type="component" value="Unassembled WGS sequence"/>
</dbReference>
<evidence type="ECO:0000313" key="3">
    <source>
        <dbReference type="Proteomes" id="UP000373449"/>
    </source>
</evidence>
<proteinExistence type="predicted"/>
<keyword evidence="1" id="KW-1133">Transmembrane helix</keyword>
<feature type="transmembrane region" description="Helical" evidence="1">
    <location>
        <begin position="67"/>
        <end position="92"/>
    </location>
</feature>
<organism evidence="2 3">
    <name type="scientific">Budvicia aquatica</name>
    <dbReference type="NCBI Taxonomy" id="82979"/>
    <lineage>
        <taxon>Bacteria</taxon>
        <taxon>Pseudomonadati</taxon>
        <taxon>Pseudomonadota</taxon>
        <taxon>Gammaproteobacteria</taxon>
        <taxon>Enterobacterales</taxon>
        <taxon>Budviciaceae</taxon>
        <taxon>Budvicia</taxon>
    </lineage>
</organism>
<dbReference type="EMBL" id="CAADJA010000002">
    <property type="protein sequence ID" value="VFS47366.1"/>
    <property type="molecule type" value="Genomic_DNA"/>
</dbReference>
<dbReference type="AlphaFoldDB" id="A0A484ZHZ7"/>